<comment type="caution">
    <text evidence="1">The sequence shown here is derived from an EMBL/GenBank/DDBJ whole genome shotgun (WGS) entry which is preliminary data.</text>
</comment>
<dbReference type="EMBL" id="JALNTZ010000004">
    <property type="protein sequence ID" value="KAJ3653829.1"/>
    <property type="molecule type" value="Genomic_DNA"/>
</dbReference>
<keyword evidence="2" id="KW-1185">Reference proteome</keyword>
<reference evidence="1" key="1">
    <citation type="journal article" date="2023" name="G3 (Bethesda)">
        <title>Whole genome assemblies of Zophobas morio and Tenebrio molitor.</title>
        <authorList>
            <person name="Kaur S."/>
            <person name="Stinson S.A."/>
            <person name="diCenzo G.C."/>
        </authorList>
    </citation>
    <scope>NUCLEOTIDE SEQUENCE</scope>
    <source>
        <strain evidence="1">QUZm001</strain>
    </source>
</reference>
<protein>
    <submittedName>
        <fullName evidence="1">Uncharacterized protein</fullName>
    </submittedName>
</protein>
<organism evidence="1 2">
    <name type="scientific">Zophobas morio</name>
    <dbReference type="NCBI Taxonomy" id="2755281"/>
    <lineage>
        <taxon>Eukaryota</taxon>
        <taxon>Metazoa</taxon>
        <taxon>Ecdysozoa</taxon>
        <taxon>Arthropoda</taxon>
        <taxon>Hexapoda</taxon>
        <taxon>Insecta</taxon>
        <taxon>Pterygota</taxon>
        <taxon>Neoptera</taxon>
        <taxon>Endopterygota</taxon>
        <taxon>Coleoptera</taxon>
        <taxon>Polyphaga</taxon>
        <taxon>Cucujiformia</taxon>
        <taxon>Tenebrionidae</taxon>
        <taxon>Zophobas</taxon>
    </lineage>
</organism>
<sequence>MPHVFSFAPCSRCFLIIAARTEINIVFVEVEASLTNVAVCRTALQKPNKDRPGITQQDLFLSLVRVPFLGIPGPSTLEFLRHRCETAGLDNGGISGVVLDKNRKFTRAGAMGG</sequence>
<dbReference type="AlphaFoldDB" id="A0AA38MF98"/>
<evidence type="ECO:0000313" key="1">
    <source>
        <dbReference type="EMBL" id="KAJ3653829.1"/>
    </source>
</evidence>
<dbReference type="Proteomes" id="UP001168821">
    <property type="component" value="Unassembled WGS sequence"/>
</dbReference>
<accession>A0AA38MF98</accession>
<gene>
    <name evidence="1" type="ORF">Zmor_013061</name>
</gene>
<name>A0AA38MF98_9CUCU</name>
<proteinExistence type="predicted"/>
<evidence type="ECO:0000313" key="2">
    <source>
        <dbReference type="Proteomes" id="UP001168821"/>
    </source>
</evidence>